<name>A0A6B9FYC7_PANCY</name>
<organism evidence="1 2">
    <name type="scientific">Pantoea cypripedii</name>
    <name type="common">Pectobacterium cypripedii</name>
    <name type="synonym">Erwinia cypripedii</name>
    <dbReference type="NCBI Taxonomy" id="55209"/>
    <lineage>
        <taxon>Bacteria</taxon>
        <taxon>Pseudomonadati</taxon>
        <taxon>Pseudomonadota</taxon>
        <taxon>Gammaproteobacteria</taxon>
        <taxon>Enterobacterales</taxon>
        <taxon>Erwiniaceae</taxon>
        <taxon>Pantoea</taxon>
    </lineage>
</organism>
<proteinExistence type="predicted"/>
<sequence>MGNKKIWDGKQLPGVGDEVLIHLGSADKWCPYIVEGFHIWPSLEGDTAYHSIFVDVYCTSGSNKIKNSRLLRDVRPIFWREGDEYDPCKEPTK</sequence>
<protein>
    <submittedName>
        <fullName evidence="1">Uncharacterized protein</fullName>
    </submittedName>
</protein>
<evidence type="ECO:0000313" key="2">
    <source>
        <dbReference type="Proteomes" id="UP000502005"/>
    </source>
</evidence>
<gene>
    <name evidence="1" type="ORF">CUN67_13050</name>
</gene>
<accession>A0A6B9FYC7</accession>
<dbReference type="AlphaFoldDB" id="A0A6B9FYC7"/>
<evidence type="ECO:0000313" key="1">
    <source>
        <dbReference type="EMBL" id="QGY29804.1"/>
    </source>
</evidence>
<dbReference type="Proteomes" id="UP000502005">
    <property type="component" value="Chromosome"/>
</dbReference>
<reference evidence="1 2" key="1">
    <citation type="submission" date="2017-11" db="EMBL/GenBank/DDBJ databases">
        <title>Genome sequence of Pantoea cypripedii NE1.</title>
        <authorList>
            <person name="Nascimento F.X."/>
        </authorList>
    </citation>
    <scope>NUCLEOTIDE SEQUENCE [LARGE SCALE GENOMIC DNA]</scope>
    <source>
        <strain evidence="1 2">NE1</strain>
    </source>
</reference>
<dbReference type="EMBL" id="CP024768">
    <property type="protein sequence ID" value="QGY29804.1"/>
    <property type="molecule type" value="Genomic_DNA"/>
</dbReference>